<dbReference type="Proteomes" id="UP000663193">
    <property type="component" value="Chromosome 1"/>
</dbReference>
<feature type="domain" description="Plastocyanin-like" evidence="8">
    <location>
        <begin position="113"/>
        <end position="224"/>
    </location>
</feature>
<dbReference type="SUPFAM" id="SSF49503">
    <property type="entry name" value="Cupredoxins"/>
    <property type="match status" value="3"/>
</dbReference>
<dbReference type="InterPro" id="IPR011707">
    <property type="entry name" value="Cu-oxidase-like_N"/>
</dbReference>
<keyword evidence="5" id="KW-0812">Transmembrane</keyword>
<proteinExistence type="inferred from homology"/>
<reference evidence="10" key="1">
    <citation type="journal article" date="2021" name="BMC Genomics">
        <title>Chromosome-level genome assembly and manually-curated proteome of model necrotroph Parastagonospora nodorum Sn15 reveals a genome-wide trove of candidate effector homologs, and redundancy of virulence-related functions within an accessory chromosome.</title>
        <authorList>
            <person name="Bertazzoni S."/>
            <person name="Jones D.A.B."/>
            <person name="Phan H.T."/>
            <person name="Tan K.-C."/>
            <person name="Hane J.K."/>
        </authorList>
    </citation>
    <scope>NUCLEOTIDE SEQUENCE [LARGE SCALE GENOMIC DNA]</scope>
    <source>
        <strain evidence="10">SN15 / ATCC MYA-4574 / FGSC 10173)</strain>
    </source>
</reference>
<evidence type="ECO:0000259" key="8">
    <source>
        <dbReference type="Pfam" id="PF07732"/>
    </source>
</evidence>
<dbReference type="PROSITE" id="PS00079">
    <property type="entry name" value="MULTICOPPER_OXIDASE1"/>
    <property type="match status" value="2"/>
</dbReference>
<dbReference type="CDD" id="cd13910">
    <property type="entry name" value="CuRO_3_MCO_like_4"/>
    <property type="match status" value="1"/>
</dbReference>
<keyword evidence="5" id="KW-0472">Membrane</keyword>
<sequence length="635" mass="71417">MEEQVGLLQQEETTSRESSESYIEHDLLWKEAGRTTRHSKPRRRWTTIVAVTVLIICTLGFLLNFAIARPNRPEAVNAAPAQIRPEEDYILDPAWDFDAAPTMREYTWIISDHEHNPDGVYRPMVLINATFPGPMIECNEGDEIIVHVHNRGVNATSIHWHGLYQNGTNSMDGTVGVTQCPIPSGRSFTYRFNVTGQSGTYYYHSHMSMQASDGLVGPLVIHARDGEEKTLQKVPYEQDRVVMLSDYYYDLSSELLVQYLAPGNENDEPVPPSALINGRNLRECEDLPNRKCSATGVSRARFDLERKSSTRLRILNVGAFAEFSLQIDEHEFQVTEVDGTDVYPQSIQRLNINPGQRYSIILTPPKDENKGLYWMRARMITHCFAYENPELQEEVWGVVDYTSPSSSTLTPQTTDWTETIEVQCRDLNTTSLTPVLPLPAPESADHTLFLRSSFQIRDHALSRGYLNDSSLRLDATKPVLHTLLDPPHSPSSSSSSEEIGDGINTSLFNPLSQLVYQTHNISTVDIVLQNFDDGNHPFHLHGHKFWVMGAGRGYAPANLGDVERRSNPLRRDTASLQAFGWLWIRFVADNPGAWAFRCHVGWHAEAGLGMVFATKVGDMEVVEEGMERELCGVGG</sequence>
<dbReference type="PANTHER" id="PTHR11709:SF414">
    <property type="entry name" value="ADR239WP"/>
    <property type="match status" value="1"/>
</dbReference>
<dbReference type="GO" id="GO:0005507">
    <property type="term" value="F:copper ion binding"/>
    <property type="evidence" value="ECO:0007669"/>
    <property type="project" value="InterPro"/>
</dbReference>
<dbReference type="InterPro" id="IPR011706">
    <property type="entry name" value="Cu-oxidase_C"/>
</dbReference>
<dbReference type="InterPro" id="IPR045087">
    <property type="entry name" value="Cu-oxidase_fam"/>
</dbReference>
<dbReference type="CDD" id="cd13857">
    <property type="entry name" value="CuRO_1_Diphenol_Ox"/>
    <property type="match status" value="1"/>
</dbReference>
<accession>A0A7U2EPZ3</accession>
<evidence type="ECO:0000256" key="1">
    <source>
        <dbReference type="ARBA" id="ARBA00010609"/>
    </source>
</evidence>
<keyword evidence="4" id="KW-0186">Copper</keyword>
<evidence type="ECO:0000256" key="5">
    <source>
        <dbReference type="SAM" id="Phobius"/>
    </source>
</evidence>
<evidence type="ECO:0000256" key="4">
    <source>
        <dbReference type="ARBA" id="ARBA00023008"/>
    </source>
</evidence>
<dbReference type="Pfam" id="PF00394">
    <property type="entry name" value="Cu-oxidase"/>
    <property type="match status" value="1"/>
</dbReference>
<gene>
    <name evidence="9" type="ORF">JI435_004020</name>
</gene>
<dbReference type="EMBL" id="CP069023">
    <property type="protein sequence ID" value="QRC90881.1"/>
    <property type="molecule type" value="Genomic_DNA"/>
</dbReference>
<organism evidence="9 10">
    <name type="scientific">Phaeosphaeria nodorum (strain SN15 / ATCC MYA-4574 / FGSC 10173)</name>
    <name type="common">Glume blotch fungus</name>
    <name type="synonym">Parastagonospora nodorum</name>
    <dbReference type="NCBI Taxonomy" id="321614"/>
    <lineage>
        <taxon>Eukaryota</taxon>
        <taxon>Fungi</taxon>
        <taxon>Dikarya</taxon>
        <taxon>Ascomycota</taxon>
        <taxon>Pezizomycotina</taxon>
        <taxon>Dothideomycetes</taxon>
        <taxon>Pleosporomycetidae</taxon>
        <taxon>Pleosporales</taxon>
        <taxon>Pleosporineae</taxon>
        <taxon>Phaeosphaeriaceae</taxon>
        <taxon>Parastagonospora</taxon>
    </lineage>
</organism>
<evidence type="ECO:0000256" key="2">
    <source>
        <dbReference type="ARBA" id="ARBA00022723"/>
    </source>
</evidence>
<evidence type="ECO:0000256" key="3">
    <source>
        <dbReference type="ARBA" id="ARBA00023002"/>
    </source>
</evidence>
<dbReference type="OrthoDB" id="2121828at2759"/>
<evidence type="ECO:0000313" key="9">
    <source>
        <dbReference type="EMBL" id="QRC90881.1"/>
    </source>
</evidence>
<keyword evidence="3" id="KW-0560">Oxidoreductase</keyword>
<dbReference type="InterPro" id="IPR001117">
    <property type="entry name" value="Cu-oxidase_2nd"/>
</dbReference>
<dbReference type="VEuPathDB" id="FungiDB:JI435_004020"/>
<dbReference type="FunFam" id="2.60.40.420:FF:000071">
    <property type="entry name" value="Conidial pigment biosynthesis oxidase Abr1/brown 1"/>
    <property type="match status" value="1"/>
</dbReference>
<dbReference type="InterPro" id="IPR008972">
    <property type="entry name" value="Cupredoxin"/>
</dbReference>
<feature type="transmembrane region" description="Helical" evidence="5">
    <location>
        <begin position="45"/>
        <end position="67"/>
    </location>
</feature>
<feature type="domain" description="Plastocyanin-like" evidence="6">
    <location>
        <begin position="239"/>
        <end position="380"/>
    </location>
</feature>
<dbReference type="GO" id="GO:0016491">
    <property type="term" value="F:oxidoreductase activity"/>
    <property type="evidence" value="ECO:0007669"/>
    <property type="project" value="UniProtKB-KW"/>
</dbReference>
<keyword evidence="10" id="KW-1185">Reference proteome</keyword>
<comment type="similarity">
    <text evidence="1">Belongs to the multicopper oxidase family.</text>
</comment>
<dbReference type="Pfam" id="PF07732">
    <property type="entry name" value="Cu-oxidase_3"/>
    <property type="match status" value="1"/>
</dbReference>
<evidence type="ECO:0008006" key="11">
    <source>
        <dbReference type="Google" id="ProtNLM"/>
    </source>
</evidence>
<evidence type="ECO:0000259" key="7">
    <source>
        <dbReference type="Pfam" id="PF07731"/>
    </source>
</evidence>
<keyword evidence="2" id="KW-0479">Metal-binding</keyword>
<evidence type="ECO:0000259" key="6">
    <source>
        <dbReference type="Pfam" id="PF00394"/>
    </source>
</evidence>
<name>A0A7U2EPZ3_PHANO</name>
<dbReference type="Pfam" id="PF07731">
    <property type="entry name" value="Cu-oxidase_2"/>
    <property type="match status" value="1"/>
</dbReference>
<keyword evidence="5" id="KW-1133">Transmembrane helix</keyword>
<dbReference type="AlphaFoldDB" id="A0A7U2EPZ3"/>
<dbReference type="InterPro" id="IPR033138">
    <property type="entry name" value="Cu_oxidase_CS"/>
</dbReference>
<evidence type="ECO:0000313" key="10">
    <source>
        <dbReference type="Proteomes" id="UP000663193"/>
    </source>
</evidence>
<dbReference type="Gene3D" id="2.60.40.420">
    <property type="entry name" value="Cupredoxins - blue copper proteins"/>
    <property type="match status" value="3"/>
</dbReference>
<protein>
    <recommendedName>
        <fullName evidence="11">Multicopper oxidase</fullName>
    </recommendedName>
</protein>
<feature type="domain" description="Plastocyanin-like" evidence="7">
    <location>
        <begin position="494"/>
        <end position="616"/>
    </location>
</feature>
<dbReference type="PANTHER" id="PTHR11709">
    <property type="entry name" value="MULTI-COPPER OXIDASE"/>
    <property type="match status" value="1"/>
</dbReference>